<dbReference type="RefSeq" id="WP_167511134.1">
    <property type="nucleotide sequence ID" value="NZ_WBSO01000022.1"/>
</dbReference>
<dbReference type="Proteomes" id="UP000440041">
    <property type="component" value="Unassembled WGS sequence"/>
</dbReference>
<organism evidence="1 2">
    <name type="scientific">Bifidobacterium apri</name>
    <dbReference type="NCBI Taxonomy" id="1769423"/>
    <lineage>
        <taxon>Bacteria</taxon>
        <taxon>Bacillati</taxon>
        <taxon>Actinomycetota</taxon>
        <taxon>Actinomycetes</taxon>
        <taxon>Bifidobacteriales</taxon>
        <taxon>Bifidobacteriaceae</taxon>
        <taxon>Bifidobacterium</taxon>
    </lineage>
</organism>
<evidence type="ECO:0000313" key="1">
    <source>
        <dbReference type="EMBL" id="KAB8292722.1"/>
    </source>
</evidence>
<protein>
    <submittedName>
        <fullName evidence="1">Phage protein</fullName>
    </submittedName>
</protein>
<keyword evidence="2" id="KW-1185">Reference proteome</keyword>
<dbReference type="AlphaFoldDB" id="A0A6A2WBY6"/>
<name>A0A6A2WBY6_9BIFI</name>
<reference evidence="1 2" key="1">
    <citation type="submission" date="2019-09" db="EMBL/GenBank/DDBJ databases">
        <title>Characterization of the phylogenetic diversity of two novel species belonging to the genus Bifidobacterium: Bifidobacterium cebidarum sp. nov. and Bifidobacterium leontopitheci sp. nov.</title>
        <authorList>
            <person name="Lugli G.A."/>
            <person name="Duranti S."/>
            <person name="Milani C."/>
            <person name="Turroni F."/>
            <person name="Ventura M."/>
        </authorList>
    </citation>
    <scope>NUCLEOTIDE SEQUENCE [LARGE SCALE GENOMIC DNA]</scope>
    <source>
        <strain evidence="1 2">DSM 100238</strain>
    </source>
</reference>
<accession>A0A6A2WBY6</accession>
<sequence length="289" mass="31881">MRLLGGNIPDPPNGGWLPARANTDPQLTAVKNAVAYRHAAVQSPQVKPVEWPKPTDEDYKLVYSWLDAARERGETVADTDAVRAGDMANRESYRKAGVTTYRRVIHPELSHTGTCGLCVVAADRTYHIKDLNPIHDHCHCTVMPILNGNDPGLSLNRNDLDTIYSHAGGNKAWQLASVNVTVGEHGEIGPIFDKTGHLQHNDGYVDWTGDTKYVEPDHDMSVQQLETMLTRSRSLLEAMQSVEDTGRAETLDSDGRELNIRPSKSLANAIRYQKAFAVSLRSMLNTSGV</sequence>
<dbReference type="EMBL" id="WBSO01000022">
    <property type="protein sequence ID" value="KAB8292722.1"/>
    <property type="molecule type" value="Genomic_DNA"/>
</dbReference>
<evidence type="ECO:0000313" key="2">
    <source>
        <dbReference type="Proteomes" id="UP000440041"/>
    </source>
</evidence>
<proteinExistence type="predicted"/>
<gene>
    <name evidence="1" type="ORF">DSM100238_1774</name>
</gene>
<comment type="caution">
    <text evidence="1">The sequence shown here is derived from an EMBL/GenBank/DDBJ whole genome shotgun (WGS) entry which is preliminary data.</text>
</comment>